<organism evidence="2 3">
    <name type="scientific">Mesorhizobium qingshengii</name>
    <dbReference type="NCBI Taxonomy" id="1165689"/>
    <lineage>
        <taxon>Bacteria</taxon>
        <taxon>Pseudomonadati</taxon>
        <taxon>Pseudomonadota</taxon>
        <taxon>Alphaproteobacteria</taxon>
        <taxon>Hyphomicrobiales</taxon>
        <taxon>Phyllobacteriaceae</taxon>
        <taxon>Mesorhizobium</taxon>
    </lineage>
</organism>
<comment type="caution">
    <text evidence="2">The sequence shown here is derived from an EMBL/GenBank/DDBJ whole genome shotgun (WGS) entry which is preliminary data.</text>
</comment>
<feature type="region of interest" description="Disordered" evidence="1">
    <location>
        <begin position="53"/>
        <end position="75"/>
    </location>
</feature>
<evidence type="ECO:0000313" key="2">
    <source>
        <dbReference type="EMBL" id="MCZ8548655.1"/>
    </source>
</evidence>
<dbReference type="EMBL" id="JAPFQA010000034">
    <property type="protein sequence ID" value="MCZ8548655.1"/>
    <property type="molecule type" value="Genomic_DNA"/>
</dbReference>
<sequence>MTVHTDYRTNRADYAIAATHGQPIANDDDREALLASKKKSLWLKQWRSVKLAESPMDSAPLQNRTPRGFSRQTGA</sequence>
<gene>
    <name evidence="2" type="ORF">OOJ09_31245</name>
</gene>
<name>A0ABT4R497_9HYPH</name>
<evidence type="ECO:0000313" key="3">
    <source>
        <dbReference type="Proteomes" id="UP001152178"/>
    </source>
</evidence>
<dbReference type="Proteomes" id="UP001152178">
    <property type="component" value="Unassembled WGS sequence"/>
</dbReference>
<accession>A0ABT4R497</accession>
<protein>
    <submittedName>
        <fullName evidence="2">Uncharacterized protein</fullName>
    </submittedName>
</protein>
<keyword evidence="3" id="KW-1185">Reference proteome</keyword>
<dbReference type="RefSeq" id="WP_269908903.1">
    <property type="nucleotide sequence ID" value="NZ_JAPFQA010000034.1"/>
</dbReference>
<evidence type="ECO:0000256" key="1">
    <source>
        <dbReference type="SAM" id="MobiDB-lite"/>
    </source>
</evidence>
<feature type="compositionally biased region" description="Polar residues" evidence="1">
    <location>
        <begin position="60"/>
        <end position="75"/>
    </location>
</feature>
<proteinExistence type="predicted"/>
<reference evidence="2" key="1">
    <citation type="submission" date="2022-11" db="EMBL/GenBank/DDBJ databases">
        <authorList>
            <person name="Coimbra C."/>
        </authorList>
    </citation>
    <scope>NUCLEOTIDE SEQUENCE</scope>
    <source>
        <strain evidence="2">Jales19</strain>
    </source>
</reference>